<evidence type="ECO:0000256" key="6">
    <source>
        <dbReference type="ARBA" id="ARBA00022552"/>
    </source>
</evidence>
<dbReference type="STRING" id="41047.A0A397G411"/>
<dbReference type="AlphaFoldDB" id="A0A397G411"/>
<dbReference type="Pfam" id="PF06102">
    <property type="entry name" value="RRP36"/>
    <property type="match status" value="1"/>
</dbReference>
<keyword evidence="9 11" id="KW-0687">Ribonucleoprotein</keyword>
<dbReference type="GO" id="GO:0000462">
    <property type="term" value="P:maturation of SSU-rRNA from tricistronic rRNA transcript (SSU-rRNA, 5.8S rRNA, LSU-rRNA)"/>
    <property type="evidence" value="ECO:0007669"/>
    <property type="project" value="TreeGrafter"/>
</dbReference>
<gene>
    <name evidence="14" type="primary">RRP36</name>
    <name evidence="14" type="ORF">CDV56_101641</name>
</gene>
<comment type="similarity">
    <text evidence="2 11">Belongs to the RRP36 family.</text>
</comment>
<dbReference type="PANTHER" id="PTHR21738">
    <property type="entry name" value="RIBOSOMAL RNA PROCESSING PROTEIN 36 HOMOLOG"/>
    <property type="match status" value="1"/>
</dbReference>
<feature type="compositionally biased region" description="Basic and acidic residues" evidence="13">
    <location>
        <begin position="411"/>
        <end position="447"/>
    </location>
</feature>
<feature type="region of interest" description="Disordered" evidence="13">
    <location>
        <begin position="404"/>
        <end position="454"/>
    </location>
</feature>
<keyword evidence="6 11" id="KW-0698">rRNA processing</keyword>
<evidence type="ECO:0000256" key="1">
    <source>
        <dbReference type="ARBA" id="ARBA00004604"/>
    </source>
</evidence>
<dbReference type="VEuPathDB" id="FungiDB:CDV56_101641"/>
<evidence type="ECO:0000256" key="12">
    <source>
        <dbReference type="SAM" id="Coils"/>
    </source>
</evidence>
<feature type="compositionally biased region" description="Polar residues" evidence="13">
    <location>
        <begin position="297"/>
        <end position="309"/>
    </location>
</feature>
<evidence type="ECO:0000256" key="4">
    <source>
        <dbReference type="ARBA" id="ARBA00016695"/>
    </source>
</evidence>
<keyword evidence="8 11" id="KW-0539">Nucleus</keyword>
<dbReference type="GeneID" id="38123615"/>
<evidence type="ECO:0000256" key="7">
    <source>
        <dbReference type="ARBA" id="ARBA00023054"/>
    </source>
</evidence>
<evidence type="ECO:0000256" key="13">
    <source>
        <dbReference type="SAM" id="MobiDB-lite"/>
    </source>
</evidence>
<dbReference type="InterPro" id="IPR009292">
    <property type="entry name" value="RRP36"/>
</dbReference>
<evidence type="ECO:0000256" key="2">
    <source>
        <dbReference type="ARBA" id="ARBA00009418"/>
    </source>
</evidence>
<dbReference type="EMBL" id="NKHU02000276">
    <property type="protein sequence ID" value="RHZ45771.1"/>
    <property type="molecule type" value="Genomic_DNA"/>
</dbReference>
<accession>A0A397G411</accession>
<dbReference type="Proteomes" id="UP000215305">
    <property type="component" value="Unassembled WGS sequence"/>
</dbReference>
<dbReference type="OrthoDB" id="448446at2759"/>
<keyword evidence="15" id="KW-1185">Reference proteome</keyword>
<comment type="function">
    <text evidence="10 11">Component of the 90S pre-ribosome involved in the maturation of rRNAs. Required for early cleavages of the pre-RNAs in the 40S ribosomal subunit maturation pathway.</text>
</comment>
<proteinExistence type="inferred from homology"/>
<comment type="subunit">
    <text evidence="3 11">Associates with 90S and pre-40S pre-ribosomal particles.</text>
</comment>
<evidence type="ECO:0000313" key="14">
    <source>
        <dbReference type="EMBL" id="RHZ45771.1"/>
    </source>
</evidence>
<reference evidence="14" key="1">
    <citation type="submission" date="2018-08" db="EMBL/GenBank/DDBJ databases">
        <title>Draft genome sequence of azole-resistant Aspergillus thermomutatus (Neosartorya pseudofischeri) strain HMR AF 39, isolated from a human nasal aspirate.</title>
        <authorList>
            <person name="Parent-Michaud M."/>
            <person name="Dufresne P.J."/>
            <person name="Fournier E."/>
            <person name="Martineau C."/>
            <person name="Moreira S."/>
            <person name="Perkins V."/>
            <person name="De Repentigny L."/>
            <person name="Dufresne S.F."/>
        </authorList>
    </citation>
    <scope>NUCLEOTIDE SEQUENCE [LARGE SCALE GENOMIC DNA]</scope>
    <source>
        <strain evidence="14">HMR AF 39</strain>
    </source>
</reference>
<evidence type="ECO:0000313" key="15">
    <source>
        <dbReference type="Proteomes" id="UP000215305"/>
    </source>
</evidence>
<sequence length="454" mass="51521">MDPAPQNHEVDEELTLYNGKIKKATADDRRAERKAANESLAAELTAFFGGSIIDFFCARLHRRRMFEAAGYCALILCSSSFSDIHIELIKPLKRMAISNLLNRRVRALPEEDEEVYSEASASERESNGEEVDESGSDLSGDGSEGDYDADSHSEADDMSNEDEEEGHEEDDEDDEDSDDGEDDVQASLSNISFGALAKAQASLGPKAKRKSKSAQSTTEVGEPQAASPLDDIRARIREAREQKRQGSSNSKDAEKLSRSSKHAPMVQSSRRPVSRKRTIIEPPAALKTRDPRFDPTVRSQSGRNEASQNAYAFLDDYRAAELKEMKEKLAKTKDPRQKEALKRDIRAATDRLRTIENRRREKEVLAEHKKREKELIREGKKSNPYFLKQSDLKKQVLLKKYESMGSRQRVKALERRQKKLTAKERKEMPMERRGFEDDSRHFNDGGGRKRRRIA</sequence>
<evidence type="ECO:0000256" key="9">
    <source>
        <dbReference type="ARBA" id="ARBA00023274"/>
    </source>
</evidence>
<dbReference type="PANTHER" id="PTHR21738:SF0">
    <property type="entry name" value="RIBOSOMAL RNA PROCESSING PROTEIN 36 HOMOLOG"/>
    <property type="match status" value="1"/>
</dbReference>
<keyword evidence="5 11" id="KW-0690">Ribosome biogenesis</keyword>
<dbReference type="GO" id="GO:0030686">
    <property type="term" value="C:90S preribosome"/>
    <property type="evidence" value="ECO:0007669"/>
    <property type="project" value="TreeGrafter"/>
</dbReference>
<feature type="compositionally biased region" description="Acidic residues" evidence="13">
    <location>
        <begin position="156"/>
        <end position="184"/>
    </location>
</feature>
<protein>
    <recommendedName>
        <fullName evidence="4 11">rRNA biogenesis protein RRP36</fullName>
    </recommendedName>
</protein>
<name>A0A397G411_ASPTH</name>
<evidence type="ECO:0000256" key="8">
    <source>
        <dbReference type="ARBA" id="ARBA00023242"/>
    </source>
</evidence>
<organism evidence="14 15">
    <name type="scientific">Aspergillus thermomutatus</name>
    <name type="common">Neosartorya pseudofischeri</name>
    <dbReference type="NCBI Taxonomy" id="41047"/>
    <lineage>
        <taxon>Eukaryota</taxon>
        <taxon>Fungi</taxon>
        <taxon>Dikarya</taxon>
        <taxon>Ascomycota</taxon>
        <taxon>Pezizomycotina</taxon>
        <taxon>Eurotiomycetes</taxon>
        <taxon>Eurotiomycetidae</taxon>
        <taxon>Eurotiales</taxon>
        <taxon>Aspergillaceae</taxon>
        <taxon>Aspergillus</taxon>
        <taxon>Aspergillus subgen. Fumigati</taxon>
    </lineage>
</organism>
<evidence type="ECO:0000256" key="10">
    <source>
        <dbReference type="ARBA" id="ARBA00025053"/>
    </source>
</evidence>
<feature type="region of interest" description="Disordered" evidence="13">
    <location>
        <begin position="109"/>
        <end position="309"/>
    </location>
</feature>
<evidence type="ECO:0000256" key="11">
    <source>
        <dbReference type="RuleBase" id="RU368027"/>
    </source>
</evidence>
<feature type="compositionally biased region" description="Basic and acidic residues" evidence="13">
    <location>
        <begin position="230"/>
        <end position="244"/>
    </location>
</feature>
<dbReference type="RefSeq" id="XP_026610848.1">
    <property type="nucleotide sequence ID" value="XM_026755260.1"/>
</dbReference>
<comment type="subcellular location">
    <subcellularLocation>
        <location evidence="1 11">Nucleus</location>
        <location evidence="1 11">Nucleolus</location>
    </subcellularLocation>
</comment>
<evidence type="ECO:0000256" key="3">
    <source>
        <dbReference type="ARBA" id="ARBA00011167"/>
    </source>
</evidence>
<keyword evidence="7 12" id="KW-0175">Coiled coil</keyword>
<feature type="coiled-coil region" evidence="12">
    <location>
        <begin position="338"/>
        <end position="378"/>
    </location>
</feature>
<evidence type="ECO:0000256" key="5">
    <source>
        <dbReference type="ARBA" id="ARBA00022517"/>
    </source>
</evidence>
<comment type="caution">
    <text evidence="14">The sequence shown here is derived from an EMBL/GenBank/DDBJ whole genome shotgun (WGS) entry which is preliminary data.</text>
</comment>
<dbReference type="GO" id="GO:0005730">
    <property type="term" value="C:nucleolus"/>
    <property type="evidence" value="ECO:0007669"/>
    <property type="project" value="UniProtKB-SubCell"/>
</dbReference>